<dbReference type="AlphaFoldDB" id="A0A9P4WSU8"/>
<dbReference type="EMBL" id="SWKV01000023">
    <property type="protein sequence ID" value="KAF3040941.1"/>
    <property type="molecule type" value="Genomic_DNA"/>
</dbReference>
<protein>
    <submittedName>
        <fullName evidence="2">Uncharacterized protein</fullName>
    </submittedName>
</protein>
<evidence type="ECO:0000256" key="1">
    <source>
        <dbReference type="SAM" id="MobiDB-lite"/>
    </source>
</evidence>
<gene>
    <name evidence="2" type="ORF">E8E12_007922</name>
</gene>
<organism evidence="2 3">
    <name type="scientific">Didymella heteroderae</name>
    <dbReference type="NCBI Taxonomy" id="1769908"/>
    <lineage>
        <taxon>Eukaryota</taxon>
        <taxon>Fungi</taxon>
        <taxon>Dikarya</taxon>
        <taxon>Ascomycota</taxon>
        <taxon>Pezizomycotina</taxon>
        <taxon>Dothideomycetes</taxon>
        <taxon>Pleosporomycetidae</taxon>
        <taxon>Pleosporales</taxon>
        <taxon>Pleosporineae</taxon>
        <taxon>Didymellaceae</taxon>
        <taxon>Didymella</taxon>
    </lineage>
</organism>
<name>A0A9P4WSU8_9PLEO</name>
<feature type="compositionally biased region" description="Polar residues" evidence="1">
    <location>
        <begin position="631"/>
        <end position="643"/>
    </location>
</feature>
<feature type="region of interest" description="Disordered" evidence="1">
    <location>
        <begin position="401"/>
        <end position="422"/>
    </location>
</feature>
<evidence type="ECO:0000313" key="2">
    <source>
        <dbReference type="EMBL" id="KAF3040941.1"/>
    </source>
</evidence>
<comment type="caution">
    <text evidence="2">The sequence shown here is derived from an EMBL/GenBank/DDBJ whole genome shotgun (WGS) entry which is preliminary data.</text>
</comment>
<accession>A0A9P4WSU8</accession>
<sequence>MGEPAERLRSFTWPNDIEEPALRQKKVIQTIPVHTEFRRPTHRREIATLVNSIYKDTGSIVAAHWSNNEIKRFDVFVGAGSKNAIAVVNNWIGRGDEKSKDAAAWAKLPAFDHTKWYQEELERQEEERRQLFLGPEPEHQEGEPIVVGWPEELVDDYEITPRAAFGNELQALNDIRKGDEVWITLLPNHLIQISGFDILNCEAAEVHYKTMVERIRTEKCGLQQATNIVLDEREGIDVTLLQADDWWPNRNDSVVPRLLPSPMMDEPGSFRKDGIDDIQLVEIRNPIRRALEIASYKKGSYDFVVRLGCIALDSQKMGHDHIGRNHGKEKFIKSINGKVDLKPKKWLLNNILGTQLYHRLVTSKEFLRPIKSAGWWGTIPATLEDIRPVLRGWWIFKDPNSPQKQSLPPTRNVGRPTPIQQASSEAAASALSSLVVVQIDWTESTDDGEISYDKSETKYYRLKPGQCAPKMNMDMNLLELGESRAWSFALESMTEVSRSTVPPVLTSFAHRAAIKQGYSLTSTESFAQWDTSPSVKNLLLTGRSERIYSFGVQDTCYKAELTAMWYPGQSLPCWGLSVRHTEWATHLAELERLQTGHRANWGNIISKFLPDDGGSSLQPEEDDDLGVNELSLDNGTQKPQQGLSREGIRTLVNILLRLSEIVSSVTIGQGGVGI</sequence>
<feature type="region of interest" description="Disordered" evidence="1">
    <location>
        <begin position="612"/>
        <end position="643"/>
    </location>
</feature>
<dbReference type="OrthoDB" id="4739136at2759"/>
<reference evidence="2" key="1">
    <citation type="submission" date="2019-04" db="EMBL/GenBank/DDBJ databases">
        <title>Sequencing of skin fungus with MAO and IRED activity.</title>
        <authorList>
            <person name="Marsaioli A.J."/>
            <person name="Bonatto J.M.C."/>
            <person name="Reis Junior O."/>
        </authorList>
    </citation>
    <scope>NUCLEOTIDE SEQUENCE</scope>
    <source>
        <strain evidence="2">28M1</strain>
    </source>
</reference>
<dbReference type="Proteomes" id="UP000758155">
    <property type="component" value="Unassembled WGS sequence"/>
</dbReference>
<evidence type="ECO:0000313" key="3">
    <source>
        <dbReference type="Proteomes" id="UP000758155"/>
    </source>
</evidence>
<proteinExistence type="predicted"/>
<keyword evidence="3" id="KW-1185">Reference proteome</keyword>